<keyword evidence="4" id="KW-0378">Hydrolase</keyword>
<proteinExistence type="predicted"/>
<dbReference type="InterPro" id="IPR052177">
    <property type="entry name" value="Divisome_Glycosyl_Hydrolase"/>
</dbReference>
<dbReference type="Proteomes" id="UP000250675">
    <property type="component" value="Unassembled WGS sequence"/>
</dbReference>
<dbReference type="GO" id="GO:0016787">
    <property type="term" value="F:hydrolase activity"/>
    <property type="evidence" value="ECO:0007669"/>
    <property type="project" value="UniProtKB-KW"/>
</dbReference>
<evidence type="ECO:0000256" key="2">
    <source>
        <dbReference type="SAM" id="SignalP"/>
    </source>
</evidence>
<keyword evidence="1 2" id="KW-0732">Signal</keyword>
<evidence type="ECO:0000313" key="5">
    <source>
        <dbReference type="Proteomes" id="UP000250675"/>
    </source>
</evidence>
<protein>
    <submittedName>
        <fullName evidence="4">Glycoside hydrolase</fullName>
    </submittedName>
</protein>
<dbReference type="PANTHER" id="PTHR43405">
    <property type="entry name" value="GLYCOSYL HYDROLASE DIGH"/>
    <property type="match status" value="1"/>
</dbReference>
<dbReference type="PANTHER" id="PTHR43405:SF1">
    <property type="entry name" value="GLYCOSYL HYDROLASE DIGH"/>
    <property type="match status" value="1"/>
</dbReference>
<dbReference type="AlphaFoldDB" id="A0A2X3IVK5"/>
<evidence type="ECO:0000313" key="4">
    <source>
        <dbReference type="EMBL" id="SQC87953.1"/>
    </source>
</evidence>
<reference evidence="4 5" key="1">
    <citation type="submission" date="2018-06" db="EMBL/GenBank/DDBJ databases">
        <authorList>
            <consortium name="Pathogen Informatics"/>
            <person name="Doyle S."/>
        </authorList>
    </citation>
    <scope>NUCLEOTIDE SEQUENCE [LARGE SCALE GENOMIC DNA]</scope>
    <source>
        <strain evidence="4 5">NCTC9645</strain>
    </source>
</reference>
<dbReference type="Gene3D" id="3.20.20.80">
    <property type="entry name" value="Glycosidases"/>
    <property type="match status" value="1"/>
</dbReference>
<dbReference type="SUPFAM" id="SSF51445">
    <property type="entry name" value="(Trans)glycosidases"/>
    <property type="match status" value="1"/>
</dbReference>
<dbReference type="InterPro" id="IPR003790">
    <property type="entry name" value="GHL10"/>
</dbReference>
<dbReference type="InterPro" id="IPR017853">
    <property type="entry name" value="GH"/>
</dbReference>
<feature type="domain" description="Glycosyl hydrolase-like 10" evidence="3">
    <location>
        <begin position="44"/>
        <end position="377"/>
    </location>
</feature>
<name>A0A2X3IVK5_KLEPN</name>
<evidence type="ECO:0000256" key="1">
    <source>
        <dbReference type="ARBA" id="ARBA00022729"/>
    </source>
</evidence>
<gene>
    <name evidence="4" type="ORF">NCTC9645_06093</name>
</gene>
<feature type="chain" id="PRO_5015878937" evidence="2">
    <location>
        <begin position="22"/>
        <end position="437"/>
    </location>
</feature>
<sequence>MALAGAALIAAGMLFSCTSKAPKSLVTPPNAAAVKAGQAHREPVRGVWLTTVSRLDWPPVGSIIASTPESRITQQKLALIAKLDNLQRLGINTVFFQVKPDGTALWRSDILPWSDMLTGKIGEYPGYDPLQFMLDEAHKRGMKVHAWFNPYRVSVNTKPSTIAELNNTLTQVPASVFVLHRNWIRTASDRFVLDPGIPEARDWITSIVAEVVQNYPIDGVQFDDYFYTETASSPLNDNETFRRYGQGYASKGDWRRHNTQQLIAQVSTTIKKLNPNVEFGVSPAGVWRNRSHDPAGSDTRGAAAYDESYADTRSWVQQGLLDYIAPQIYWPFARDAARYDVLANWWAEVVKPTHTRLYIGVALYKVGEPSKNEPDWTVDGGVPELKKQLDLNETLPQIQGTILFRENNLNQPQPGRRLTICAAAGGSRRASRQPALL</sequence>
<feature type="signal peptide" evidence="2">
    <location>
        <begin position="1"/>
        <end position="21"/>
    </location>
</feature>
<dbReference type="Pfam" id="PF02638">
    <property type="entry name" value="GHL10"/>
    <property type="match status" value="1"/>
</dbReference>
<dbReference type="EMBL" id="UASO01000010">
    <property type="protein sequence ID" value="SQC87953.1"/>
    <property type="molecule type" value="Genomic_DNA"/>
</dbReference>
<evidence type="ECO:0000259" key="3">
    <source>
        <dbReference type="Pfam" id="PF02638"/>
    </source>
</evidence>
<organism evidence="4 5">
    <name type="scientific">Klebsiella pneumoniae</name>
    <dbReference type="NCBI Taxonomy" id="573"/>
    <lineage>
        <taxon>Bacteria</taxon>
        <taxon>Pseudomonadati</taxon>
        <taxon>Pseudomonadota</taxon>
        <taxon>Gammaproteobacteria</taxon>
        <taxon>Enterobacterales</taxon>
        <taxon>Enterobacteriaceae</taxon>
        <taxon>Klebsiella/Raoultella group</taxon>
        <taxon>Klebsiella</taxon>
        <taxon>Klebsiella pneumoniae complex</taxon>
    </lineage>
</organism>
<accession>A0A2X3IVK5</accession>